<feature type="region of interest" description="Disordered" evidence="1">
    <location>
        <begin position="74"/>
        <end position="181"/>
    </location>
</feature>
<dbReference type="GO" id="GO:0031588">
    <property type="term" value="C:nucleotide-activated protein kinase complex"/>
    <property type="evidence" value="ECO:0007669"/>
    <property type="project" value="TreeGrafter"/>
</dbReference>
<dbReference type="PANTHER" id="PTHR10343:SF94">
    <property type="entry name" value="MDG1P"/>
    <property type="match status" value="1"/>
</dbReference>
<reference evidence="3 4" key="1">
    <citation type="journal article" date="2013" name="J. Biotechnol.">
        <title>Establishment and interpretation of the genome sequence of the phytopathogenic fungus Rhizoctonia solani AG1-IB isolate 7/3/14.</title>
        <authorList>
            <person name="Wibberg D.W."/>
            <person name="Jelonek L.J."/>
            <person name="Rupp O.R."/>
            <person name="Hennig M.H."/>
            <person name="Eikmeyer F.E."/>
            <person name="Goesmann A.G."/>
            <person name="Hartmann A.H."/>
            <person name="Borriss R.B."/>
            <person name="Grosch R.G."/>
            <person name="Puehler A.P."/>
            <person name="Schlueter A.S."/>
        </authorList>
    </citation>
    <scope>NUCLEOTIDE SEQUENCE [LARGE SCALE GENOMIC DNA]</scope>
    <source>
        <strain evidence="4">AG1-IB / isolate 7/3/14</strain>
    </source>
</reference>
<evidence type="ECO:0000259" key="2">
    <source>
        <dbReference type="Pfam" id="PF16561"/>
    </source>
</evidence>
<accession>M5BJY8</accession>
<dbReference type="GO" id="GO:0007165">
    <property type="term" value="P:signal transduction"/>
    <property type="evidence" value="ECO:0007669"/>
    <property type="project" value="TreeGrafter"/>
</dbReference>
<dbReference type="AlphaFoldDB" id="M5BJY8"/>
<dbReference type="PANTHER" id="PTHR10343">
    <property type="entry name" value="5'-AMP-ACTIVATED PROTEIN KINASE , BETA SUBUNIT"/>
    <property type="match status" value="1"/>
</dbReference>
<dbReference type="HOGENOM" id="CLU_1489967_0_0_1"/>
<comment type="caution">
    <text evidence="3">The sequence shown here is derived from an EMBL/GenBank/DDBJ whole genome shotgun (WGS) entry which is preliminary data.</text>
</comment>
<dbReference type="GO" id="GO:0019901">
    <property type="term" value="F:protein kinase binding"/>
    <property type="evidence" value="ECO:0007669"/>
    <property type="project" value="TreeGrafter"/>
</dbReference>
<evidence type="ECO:0000313" key="3">
    <source>
        <dbReference type="EMBL" id="CCO27009.1"/>
    </source>
</evidence>
<dbReference type="CDD" id="cd02859">
    <property type="entry name" value="E_set_AMPKbeta_like_N"/>
    <property type="match status" value="1"/>
</dbReference>
<dbReference type="InterPro" id="IPR032640">
    <property type="entry name" value="AMPK1_CBM"/>
</dbReference>
<dbReference type="Proteomes" id="UP000012065">
    <property type="component" value="Unassembled WGS sequence"/>
</dbReference>
<evidence type="ECO:0000256" key="1">
    <source>
        <dbReference type="SAM" id="MobiDB-lite"/>
    </source>
</evidence>
<sequence length="181" mass="19024">MADDLHTATFTWPSTDAAEVLLTGTFDNWTKSLTLTKHDKGFTGSIQIPWGSEVQYKYVVDGEWKACLEQPVTLDGSNDNNVYTAPAKTAPAPDADTLVAAAAPGPTSVPESSAKAPEPVASHTEAAAPSPLPPTETDGSKLPTESDPVDESTAEPPTKPAEEPTTVLVTQPATEETADRH</sequence>
<dbReference type="Gene3D" id="2.60.40.10">
    <property type="entry name" value="Immunoglobulins"/>
    <property type="match status" value="1"/>
</dbReference>
<proteinExistence type="predicted"/>
<dbReference type="InterPro" id="IPR050827">
    <property type="entry name" value="CRP1_MDG1_kinase"/>
</dbReference>
<name>M5BJY8_THACB</name>
<dbReference type="GO" id="GO:0005737">
    <property type="term" value="C:cytoplasm"/>
    <property type="evidence" value="ECO:0007669"/>
    <property type="project" value="TreeGrafter"/>
</dbReference>
<dbReference type="Pfam" id="PF16561">
    <property type="entry name" value="AMPK1_CBM"/>
    <property type="match status" value="1"/>
</dbReference>
<protein>
    <recommendedName>
        <fullName evidence="2">AMP-activated protein kinase glycogen-binding domain-containing protein</fullName>
    </recommendedName>
</protein>
<feature type="compositionally biased region" description="Low complexity" evidence="1">
    <location>
        <begin position="84"/>
        <end position="106"/>
    </location>
</feature>
<dbReference type="GO" id="GO:0005634">
    <property type="term" value="C:nucleus"/>
    <property type="evidence" value="ECO:0007669"/>
    <property type="project" value="TreeGrafter"/>
</dbReference>
<organism evidence="3 4">
    <name type="scientific">Thanatephorus cucumeris (strain AG1-IB / isolate 7/3/14)</name>
    <name type="common">Lettuce bottom rot fungus</name>
    <name type="synonym">Rhizoctonia solani</name>
    <dbReference type="NCBI Taxonomy" id="1108050"/>
    <lineage>
        <taxon>Eukaryota</taxon>
        <taxon>Fungi</taxon>
        <taxon>Dikarya</taxon>
        <taxon>Basidiomycota</taxon>
        <taxon>Agaricomycotina</taxon>
        <taxon>Agaricomycetes</taxon>
        <taxon>Cantharellales</taxon>
        <taxon>Ceratobasidiaceae</taxon>
        <taxon>Rhizoctonia</taxon>
        <taxon>Rhizoctonia solani AG-1</taxon>
    </lineage>
</organism>
<dbReference type="InterPro" id="IPR014756">
    <property type="entry name" value="Ig_E-set"/>
</dbReference>
<dbReference type="SUPFAM" id="SSF81296">
    <property type="entry name" value="E set domains"/>
    <property type="match status" value="1"/>
</dbReference>
<dbReference type="InterPro" id="IPR013783">
    <property type="entry name" value="Ig-like_fold"/>
</dbReference>
<gene>
    <name evidence="3" type="primary">CRP1</name>
    <name evidence="3" type="ORF">BN14_01042</name>
</gene>
<evidence type="ECO:0000313" key="4">
    <source>
        <dbReference type="Proteomes" id="UP000012065"/>
    </source>
</evidence>
<dbReference type="EMBL" id="CAOJ01001329">
    <property type="protein sequence ID" value="CCO27009.1"/>
    <property type="molecule type" value="Genomic_DNA"/>
</dbReference>
<feature type="domain" description="AMP-activated protein kinase glycogen-binding" evidence="2">
    <location>
        <begin position="8"/>
        <end position="82"/>
    </location>
</feature>